<feature type="compositionally biased region" description="Basic residues" evidence="6">
    <location>
        <begin position="444"/>
        <end position="456"/>
    </location>
</feature>
<dbReference type="Pfam" id="PF14608">
    <property type="entry name" value="zf-CCCH_2"/>
    <property type="match status" value="2"/>
</dbReference>
<feature type="region of interest" description="Disordered" evidence="6">
    <location>
        <begin position="57"/>
        <end position="128"/>
    </location>
</feature>
<dbReference type="GO" id="GO:0005634">
    <property type="term" value="C:nucleus"/>
    <property type="evidence" value="ECO:0007669"/>
    <property type="project" value="TreeGrafter"/>
</dbReference>
<feature type="domain" description="C3H1-type" evidence="7">
    <location>
        <begin position="296"/>
        <end position="323"/>
    </location>
</feature>
<dbReference type="InterPro" id="IPR045124">
    <property type="entry name" value="Su(sable)-like"/>
</dbReference>
<feature type="compositionally biased region" description="Polar residues" evidence="6">
    <location>
        <begin position="829"/>
        <end position="848"/>
    </location>
</feature>
<evidence type="ECO:0000256" key="6">
    <source>
        <dbReference type="SAM" id="MobiDB-lite"/>
    </source>
</evidence>
<reference evidence="10" key="1">
    <citation type="journal article" date="2011" name="Nat. Commun.">
        <title>Effector diversification within compartments of the Leptosphaeria maculans genome affected by Repeat-Induced Point mutations.</title>
        <authorList>
            <person name="Rouxel T."/>
            <person name="Grandaubert J."/>
            <person name="Hane J.K."/>
            <person name="Hoede C."/>
            <person name="van de Wouw A.P."/>
            <person name="Couloux A."/>
            <person name="Dominguez V."/>
            <person name="Anthouard V."/>
            <person name="Bally P."/>
            <person name="Bourras S."/>
            <person name="Cozijnsen A.J."/>
            <person name="Ciuffetti L.M."/>
            <person name="Degrave A."/>
            <person name="Dilmaghani A."/>
            <person name="Duret L."/>
            <person name="Fudal I."/>
            <person name="Goodwin S.B."/>
            <person name="Gout L."/>
            <person name="Glaser N."/>
            <person name="Linglin J."/>
            <person name="Kema G.H.J."/>
            <person name="Lapalu N."/>
            <person name="Lawrence C.B."/>
            <person name="May K."/>
            <person name="Meyer M."/>
            <person name="Ollivier B."/>
            <person name="Poulain J."/>
            <person name="Schoch C.L."/>
            <person name="Simon A."/>
            <person name="Spatafora J.W."/>
            <person name="Stachowiak A."/>
            <person name="Turgeon B.G."/>
            <person name="Tyler B.M."/>
            <person name="Vincent D."/>
            <person name="Weissenbach J."/>
            <person name="Amselem J."/>
            <person name="Quesneville H."/>
            <person name="Oliver R.P."/>
            <person name="Wincker P."/>
            <person name="Balesdent M.-H."/>
            <person name="Howlett B.J."/>
        </authorList>
    </citation>
    <scope>NUCLEOTIDE SEQUENCE [LARGE SCALE GENOMIC DNA]</scope>
    <source>
        <strain evidence="10">JN3 / isolate v23.1.3 / race Av1-4-5-6-7-8</strain>
    </source>
</reference>
<dbReference type="InParanoid" id="E4ZVL9"/>
<dbReference type="Gene3D" id="4.10.1000.10">
    <property type="entry name" value="Zinc finger, CCCH-type"/>
    <property type="match status" value="1"/>
</dbReference>
<dbReference type="Proteomes" id="UP000002668">
    <property type="component" value="Genome"/>
</dbReference>
<dbReference type="SUPFAM" id="SSF90229">
    <property type="entry name" value="CCCH zinc finger"/>
    <property type="match status" value="1"/>
</dbReference>
<keyword evidence="1 5" id="KW-0479">Metal-binding</keyword>
<dbReference type="SMART" id="SM00463">
    <property type="entry name" value="SMR"/>
    <property type="match status" value="1"/>
</dbReference>
<organism evidence="10">
    <name type="scientific">Leptosphaeria maculans (strain JN3 / isolate v23.1.3 / race Av1-4-5-6-7-8)</name>
    <name type="common">Blackleg fungus</name>
    <name type="synonym">Phoma lingam</name>
    <dbReference type="NCBI Taxonomy" id="985895"/>
    <lineage>
        <taxon>Eukaryota</taxon>
        <taxon>Fungi</taxon>
        <taxon>Dikarya</taxon>
        <taxon>Ascomycota</taxon>
        <taxon>Pezizomycotina</taxon>
        <taxon>Dothideomycetes</taxon>
        <taxon>Pleosporomycetidae</taxon>
        <taxon>Pleosporales</taxon>
        <taxon>Pleosporineae</taxon>
        <taxon>Leptosphaeriaceae</taxon>
        <taxon>Plenodomus</taxon>
        <taxon>Plenodomus lingam/Leptosphaeria maculans species complex</taxon>
    </lineage>
</organism>
<evidence type="ECO:0008006" key="11">
    <source>
        <dbReference type="Google" id="ProtNLM"/>
    </source>
</evidence>
<keyword evidence="3 5" id="KW-0863">Zinc-finger</keyword>
<name>E4ZVL9_LEPMJ</name>
<dbReference type="FunFam" id="3.30.1370.110:FF:000002">
    <property type="entry name" value="CCCH zinc finger and SMR domain protein"/>
    <property type="match status" value="1"/>
</dbReference>
<dbReference type="EMBL" id="FP929127">
    <property type="protein sequence ID" value="CBX95645.1"/>
    <property type="molecule type" value="Genomic_DNA"/>
</dbReference>
<dbReference type="HOGENOM" id="CLU_262729_0_0_1"/>
<dbReference type="SMART" id="SM00356">
    <property type="entry name" value="ZnF_C3H1"/>
    <property type="match status" value="2"/>
</dbReference>
<feature type="zinc finger region" description="C3H1-type" evidence="5">
    <location>
        <begin position="296"/>
        <end position="323"/>
    </location>
</feature>
<feature type="region of interest" description="Disordered" evidence="6">
    <location>
        <begin position="804"/>
        <end position="850"/>
    </location>
</feature>
<dbReference type="PROSITE" id="PS50828">
    <property type="entry name" value="SMR"/>
    <property type="match status" value="1"/>
</dbReference>
<protein>
    <recommendedName>
        <fullName evidence="11">CCCH zinc finger and SMR domain containing protein</fullName>
    </recommendedName>
</protein>
<dbReference type="SMART" id="SM01162">
    <property type="entry name" value="DUF1771"/>
    <property type="match status" value="1"/>
</dbReference>
<dbReference type="InterPro" id="IPR002625">
    <property type="entry name" value="Smr_dom"/>
</dbReference>
<feature type="region of interest" description="Disordered" evidence="6">
    <location>
        <begin position="1193"/>
        <end position="1212"/>
    </location>
</feature>
<evidence type="ECO:0000259" key="8">
    <source>
        <dbReference type="PROSITE" id="PS50828"/>
    </source>
</evidence>
<dbReference type="PANTHER" id="PTHR13119">
    <property type="entry name" value="ZINC FINGER CCCH DOMAIN-CONTAINING PROTEI"/>
    <property type="match status" value="1"/>
</dbReference>
<evidence type="ECO:0000313" key="10">
    <source>
        <dbReference type="Proteomes" id="UP000002668"/>
    </source>
</evidence>
<keyword evidence="10" id="KW-1185">Reference proteome</keyword>
<dbReference type="PROSITE" id="PS50103">
    <property type="entry name" value="ZF_C3H1"/>
    <property type="match status" value="2"/>
</dbReference>
<dbReference type="SUPFAM" id="SSF160443">
    <property type="entry name" value="SMR domain-like"/>
    <property type="match status" value="1"/>
</dbReference>
<dbReference type="PANTHER" id="PTHR13119:SF12">
    <property type="entry name" value="PROTEIN SUPPRESSOR OF SABLE"/>
    <property type="match status" value="1"/>
</dbReference>
<proteinExistence type="predicted"/>
<keyword evidence="4 5" id="KW-0862">Zinc</keyword>
<feature type="zinc finger region" description="C3H1-type" evidence="5">
    <location>
        <begin position="271"/>
        <end position="295"/>
    </location>
</feature>
<evidence type="ECO:0000256" key="2">
    <source>
        <dbReference type="ARBA" id="ARBA00022737"/>
    </source>
</evidence>
<evidence type="ECO:0000256" key="5">
    <source>
        <dbReference type="PROSITE-ProRule" id="PRU00723"/>
    </source>
</evidence>
<keyword evidence="2" id="KW-0677">Repeat</keyword>
<dbReference type="eggNOG" id="KOG2401">
    <property type="taxonomic scope" value="Eukaryota"/>
</dbReference>
<feature type="compositionally biased region" description="Polar residues" evidence="6">
    <location>
        <begin position="1137"/>
        <end position="1160"/>
    </location>
</feature>
<evidence type="ECO:0000256" key="1">
    <source>
        <dbReference type="ARBA" id="ARBA00022723"/>
    </source>
</evidence>
<feature type="region of interest" description="Disordered" evidence="6">
    <location>
        <begin position="380"/>
        <end position="469"/>
    </location>
</feature>
<dbReference type="GO" id="GO:0045892">
    <property type="term" value="P:negative regulation of DNA-templated transcription"/>
    <property type="evidence" value="ECO:0007669"/>
    <property type="project" value="InterPro"/>
</dbReference>
<sequence length="1285" mass="141133">MVADNIYEHALPVLQDEALDDEDKTDRLEELLRKETGLTGKSLENVVLDCLWRYRDAGSSSSSPPPSRHTIIRRPSPAPWQANHSPRTTNPPPGFGIAPPAFNRAKSSTASPFTSPRPSPRLAFSSPHIPHSPSLSAYQFSEGVSPSAETYGDLDGHSVDWLVNDDSGSTESSLMGEGTLNGAAAEWVQPQTMDMGPYDMLRSILRDDRSDEEIEKVLEANGFDLSAALLALMGQTADVQQMPTPSQEQAGFVIGKSMSPAFRPATPAGQQKSNIVCKYFLSTGHCARADCRFSHDTSKTLCKYFLNGNCLAGETCLFSHDPSALMARMAVSDAATPPPPASLPNFQMSDYEFPNLQYNGSSLGTPQISTSEATSLEQLYGLTGGPTRPPPGLSPFANFVPGAGSRPQSRTGSRQQSRAPTPSILAVDDNEAFPSLGSAAAAKTGKRHHGKRGGHNSHRDISGPNNLADVVRMSPSPAPATPVRKTLRPAKSFNGTRENSAAAQAIPAPQHIPWLETGEKGNQAYLKARAEAFKHGSLRNKFLQSAAQAWNRSDSRAAKALSLRGQSENNLMREAHREAARILYEERNKDADGFKELYVDLHGLHPDESVSYLEGILLKHSSSSRPVYAITGTGHHSKNGKDKVGKAIRGFLNEWRYAFREFSVPGDRNNVGGILGIDPSSYDRSVVADRSKDAEAESSSEKSDLKIRIMKRDEMLDAPKGPKQGLLRIAGKVDSNSAVCCGRGSHTQCRAYLHQQEHVASSIPLCHFPNSIAFLVPAFPGWIQEASRFTFRLCPLFSPRHSSSAHSTVHQPLHDAAASNAPSPLVSPRKSSINMTPRRPSSAQNDTGPQRLPFATAEALLWGPEIKKQHAWLLQQMRGLTAQHEAYDARLQTTEAIAEAVEAATARVRHVEQQMIAMEAVDEENRFENWAMAEITQLKAFRDENKNVRQKQIELDKQVEGLADDVVNVKLLPDELVKLTRRVDFLDSRQKEDACRIKLLEKELHGLNCGQQIPAPLQPTVQPIVQHLPAQRQSSYHQVTTPTHRLPVPGVDDNSETEDESQQVQELRHALLRPPTPQLPFIRSARQRLFKRPSIYNSKLSRLLDDGQERQGGGIQPGSPVRIAPIAPATLLVTASSTSEHTQAIENTNIQRTPPSNSWTPEKVRDERALPSREVKASEQPMQTITRRPANPRKRVMGTGVSSTITQGTSKQSVQLFATSPRKKPRFVAPARPPSHVDTASSSQREQLIVVLKTQRKQWSRHARALHVDNGTWHATKRNRHAGHA</sequence>
<feature type="domain" description="C3H1-type" evidence="7">
    <location>
        <begin position="271"/>
        <end position="295"/>
    </location>
</feature>
<dbReference type="InterPro" id="IPR000571">
    <property type="entry name" value="Znf_CCCH"/>
</dbReference>
<evidence type="ECO:0000259" key="7">
    <source>
        <dbReference type="PROSITE" id="PS50103"/>
    </source>
</evidence>
<dbReference type="InterPro" id="IPR036063">
    <property type="entry name" value="Smr_dom_sf"/>
</dbReference>
<dbReference type="InterPro" id="IPR013899">
    <property type="entry name" value="DUF1771"/>
</dbReference>
<dbReference type="GO" id="GO:0008270">
    <property type="term" value="F:zinc ion binding"/>
    <property type="evidence" value="ECO:0007669"/>
    <property type="project" value="UniProtKB-KW"/>
</dbReference>
<feature type="compositionally biased region" description="Basic and acidic residues" evidence="6">
    <location>
        <begin position="1162"/>
        <end position="1177"/>
    </location>
</feature>
<feature type="compositionally biased region" description="Polar residues" evidence="6">
    <location>
        <begin position="105"/>
        <end position="116"/>
    </location>
</feature>
<dbReference type="InterPro" id="IPR036855">
    <property type="entry name" value="Znf_CCCH_sf"/>
</dbReference>
<dbReference type="OrthoDB" id="3247158at2759"/>
<feature type="compositionally biased region" description="Polar residues" evidence="6">
    <location>
        <begin position="406"/>
        <end position="420"/>
    </location>
</feature>
<feature type="compositionally biased region" description="Polar residues" evidence="6">
    <location>
        <begin position="1200"/>
        <end position="1212"/>
    </location>
</feature>
<feature type="region of interest" description="Disordered" evidence="6">
    <location>
        <begin position="1137"/>
        <end position="1182"/>
    </location>
</feature>
<evidence type="ECO:0000256" key="3">
    <source>
        <dbReference type="ARBA" id="ARBA00022771"/>
    </source>
</evidence>
<evidence type="ECO:0000313" key="9">
    <source>
        <dbReference type="EMBL" id="CBX95645.1"/>
    </source>
</evidence>
<gene>
    <name evidence="9" type="ORF">LEMA_P027970.1</name>
</gene>
<dbReference type="STRING" id="985895.E4ZVL9"/>
<dbReference type="VEuPathDB" id="FungiDB:LEMA_P027970.1"/>
<accession>E4ZVL9</accession>
<dbReference type="Gene3D" id="3.30.1370.110">
    <property type="match status" value="1"/>
</dbReference>
<feature type="region of interest" description="Disordered" evidence="6">
    <location>
        <begin position="1037"/>
        <end position="1061"/>
    </location>
</feature>
<dbReference type="GO" id="GO:0003723">
    <property type="term" value="F:RNA binding"/>
    <property type="evidence" value="ECO:0007669"/>
    <property type="project" value="InterPro"/>
</dbReference>
<feature type="region of interest" description="Disordered" evidence="6">
    <location>
        <begin position="1222"/>
        <end position="1242"/>
    </location>
</feature>
<feature type="domain" description="Smr" evidence="8">
    <location>
        <begin position="599"/>
        <end position="680"/>
    </location>
</feature>
<evidence type="ECO:0000256" key="4">
    <source>
        <dbReference type="ARBA" id="ARBA00022833"/>
    </source>
</evidence>
<dbReference type="Pfam" id="PF08590">
    <property type="entry name" value="DUF1771"/>
    <property type="match status" value="1"/>
</dbReference>